<reference evidence="7" key="1">
    <citation type="journal article" date="2019" name="Int. J. Syst. Evol. Microbiol.">
        <title>The Global Catalogue of Microorganisms (GCM) 10K type strain sequencing project: providing services to taxonomists for standard genome sequencing and annotation.</title>
        <authorList>
            <consortium name="The Broad Institute Genomics Platform"/>
            <consortium name="The Broad Institute Genome Sequencing Center for Infectious Disease"/>
            <person name="Wu L."/>
            <person name="Ma J."/>
        </authorList>
    </citation>
    <scope>NUCLEOTIDE SEQUENCE [LARGE SCALE GENOMIC DNA]</scope>
    <source>
        <strain evidence="7">CGMCC 1.12371</strain>
    </source>
</reference>
<dbReference type="RefSeq" id="WP_382226861.1">
    <property type="nucleotide sequence ID" value="NZ_JBHTCA010000023.1"/>
</dbReference>
<dbReference type="PROSITE" id="PS51257">
    <property type="entry name" value="PROKAR_LIPOPROTEIN"/>
    <property type="match status" value="1"/>
</dbReference>
<evidence type="ECO:0000256" key="2">
    <source>
        <dbReference type="SAM" id="Coils"/>
    </source>
</evidence>
<feature type="domain" description="CusB-like beta-barrel" evidence="4">
    <location>
        <begin position="211"/>
        <end position="264"/>
    </location>
</feature>
<feature type="coiled-coil region" evidence="2">
    <location>
        <begin position="141"/>
        <end position="168"/>
    </location>
</feature>
<evidence type="ECO:0000313" key="7">
    <source>
        <dbReference type="Proteomes" id="UP001596501"/>
    </source>
</evidence>
<dbReference type="Pfam" id="PF25954">
    <property type="entry name" value="Beta-barrel_RND_2"/>
    <property type="match status" value="1"/>
</dbReference>
<dbReference type="Gene3D" id="2.40.420.20">
    <property type="match status" value="1"/>
</dbReference>
<feature type="chain" id="PRO_5045142910" evidence="3">
    <location>
        <begin position="31"/>
        <end position="371"/>
    </location>
</feature>
<dbReference type="Gene3D" id="2.40.50.100">
    <property type="match status" value="1"/>
</dbReference>
<feature type="signal peptide" evidence="3">
    <location>
        <begin position="1"/>
        <end position="30"/>
    </location>
</feature>
<keyword evidence="3" id="KW-0732">Signal</keyword>
<keyword evidence="2" id="KW-0175">Coiled coil</keyword>
<dbReference type="Proteomes" id="UP001596501">
    <property type="component" value="Unassembled WGS sequence"/>
</dbReference>
<sequence length="371" mass="38345">MKSDFLTAVARCLPWPVLLLGLSACSPPPAAEEPIRSVKLMTVQAGSLDGGSEYAGEVRARTETRLGFRVAGKLSERPAQVGQAVKPGQLLARLDAQDYALGVQAATAAQQAAQTQRDLAAADLKRYVELKNQGFISGAEIERREASLRSAEASLAQAKAQLALQGNQSAYTTLRAEVAGVVVAVEAEPGQVLSAGAPVLRLAHDGPRDMVFAVPEDRVAGFKQGQTVMVRLWAGGQPVAGQVREVAASADTATRTFQVKVGLPATVTAPLGATATAVTGTPANRPAQAIKLPTSALRQAGAGTAVWLWDEASGTVKSQAVQVAGADGNEAVIAAGLKGGEQVVVAGVHVLTEGQKVLRYSPHPVMSPSTK</sequence>
<dbReference type="Gene3D" id="2.40.30.170">
    <property type="match status" value="1"/>
</dbReference>
<protein>
    <submittedName>
        <fullName evidence="6">Efflux RND transporter periplasmic adaptor subunit</fullName>
    </submittedName>
</protein>
<dbReference type="EMBL" id="JBHTCA010000023">
    <property type="protein sequence ID" value="MFC7411042.1"/>
    <property type="molecule type" value="Genomic_DNA"/>
</dbReference>
<dbReference type="SUPFAM" id="SSF111369">
    <property type="entry name" value="HlyD-like secretion proteins"/>
    <property type="match status" value="1"/>
</dbReference>
<organism evidence="6 7">
    <name type="scientific">Hydrogenophaga atypica</name>
    <dbReference type="NCBI Taxonomy" id="249409"/>
    <lineage>
        <taxon>Bacteria</taxon>
        <taxon>Pseudomonadati</taxon>
        <taxon>Pseudomonadota</taxon>
        <taxon>Betaproteobacteria</taxon>
        <taxon>Burkholderiales</taxon>
        <taxon>Comamonadaceae</taxon>
        <taxon>Hydrogenophaga</taxon>
    </lineage>
</organism>
<dbReference type="InterPro" id="IPR058792">
    <property type="entry name" value="Beta-barrel_RND_2"/>
</dbReference>
<dbReference type="PANTHER" id="PTHR30469:SF18">
    <property type="entry name" value="RESISTANCE-NODULATION-CELL DIVISION (RND) EFFLUX MEMBRANE FUSION PROTEIN-RELATED"/>
    <property type="match status" value="1"/>
</dbReference>
<comment type="similarity">
    <text evidence="1">Belongs to the membrane fusion protein (MFP) (TC 8.A.1) family.</text>
</comment>
<accession>A0ABW2QPM3</accession>
<keyword evidence="7" id="KW-1185">Reference proteome</keyword>
<dbReference type="InterPro" id="IPR006143">
    <property type="entry name" value="RND_pump_MFP"/>
</dbReference>
<evidence type="ECO:0000313" key="6">
    <source>
        <dbReference type="EMBL" id="MFC7411042.1"/>
    </source>
</evidence>
<comment type="caution">
    <text evidence="6">The sequence shown here is derived from an EMBL/GenBank/DDBJ whole genome shotgun (WGS) entry which is preliminary data.</text>
</comment>
<dbReference type="InterPro" id="IPR058627">
    <property type="entry name" value="MdtA-like_C"/>
</dbReference>
<evidence type="ECO:0000259" key="5">
    <source>
        <dbReference type="Pfam" id="PF25967"/>
    </source>
</evidence>
<feature type="domain" description="Multidrug resistance protein MdtA-like C-terminal permuted SH3" evidence="5">
    <location>
        <begin position="288"/>
        <end position="348"/>
    </location>
</feature>
<name>A0ABW2QPM3_9BURK</name>
<proteinExistence type="inferred from homology"/>
<dbReference type="PANTHER" id="PTHR30469">
    <property type="entry name" value="MULTIDRUG RESISTANCE PROTEIN MDTA"/>
    <property type="match status" value="1"/>
</dbReference>
<evidence type="ECO:0000256" key="1">
    <source>
        <dbReference type="ARBA" id="ARBA00009477"/>
    </source>
</evidence>
<evidence type="ECO:0000256" key="3">
    <source>
        <dbReference type="SAM" id="SignalP"/>
    </source>
</evidence>
<evidence type="ECO:0000259" key="4">
    <source>
        <dbReference type="Pfam" id="PF25954"/>
    </source>
</evidence>
<dbReference type="Gene3D" id="1.10.287.470">
    <property type="entry name" value="Helix hairpin bin"/>
    <property type="match status" value="1"/>
</dbReference>
<dbReference type="Pfam" id="PF25967">
    <property type="entry name" value="RND-MFP_C"/>
    <property type="match status" value="1"/>
</dbReference>
<gene>
    <name evidence="6" type="ORF">ACFQPB_19450</name>
</gene>
<dbReference type="NCBIfam" id="TIGR01730">
    <property type="entry name" value="RND_mfp"/>
    <property type="match status" value="1"/>
</dbReference>